<dbReference type="Gene3D" id="2.120.10.30">
    <property type="entry name" value="TolB, C-terminal domain"/>
    <property type="match status" value="1"/>
</dbReference>
<comment type="caution">
    <text evidence="4">The sequence shown here is derived from an EMBL/GenBank/DDBJ whole genome shotgun (WGS) entry which is preliminary data.</text>
</comment>
<accession>A0ABU7TQD3</accession>
<reference evidence="4 5" key="1">
    <citation type="journal article" date="2012" name="Genet. Mol. Biol.">
        <title>Analysis of 16S rRNA and mxaF genes revealing insights into Methylobacterium niche-specific plant association.</title>
        <authorList>
            <person name="Dourado M.N."/>
            <person name="Andreote F.D."/>
            <person name="Dini-Andreote F."/>
            <person name="Conti R."/>
            <person name="Araujo J.M."/>
            <person name="Araujo W.L."/>
        </authorList>
    </citation>
    <scope>NUCLEOTIDE SEQUENCE [LARGE SCALE GENOMIC DNA]</scope>
    <source>
        <strain evidence="4 5">TC3-10</strain>
    </source>
</reference>
<evidence type="ECO:0000313" key="4">
    <source>
        <dbReference type="EMBL" id="MEE7491925.1"/>
    </source>
</evidence>
<keyword evidence="1" id="KW-0378">Hydrolase</keyword>
<dbReference type="PANTHER" id="PTHR47572:SF4">
    <property type="entry name" value="LACTONASE DRP35"/>
    <property type="match status" value="1"/>
</dbReference>
<keyword evidence="5" id="KW-1185">Reference proteome</keyword>
<dbReference type="SUPFAM" id="SSF63829">
    <property type="entry name" value="Calcium-dependent phosphotriesterase"/>
    <property type="match status" value="1"/>
</dbReference>
<dbReference type="Proteomes" id="UP001355206">
    <property type="component" value="Unassembled WGS sequence"/>
</dbReference>
<dbReference type="Pfam" id="PF08450">
    <property type="entry name" value="SGL"/>
    <property type="match status" value="1"/>
</dbReference>
<evidence type="ECO:0000256" key="1">
    <source>
        <dbReference type="ARBA" id="ARBA00022801"/>
    </source>
</evidence>
<feature type="region of interest" description="Disordered" evidence="2">
    <location>
        <begin position="6"/>
        <end position="32"/>
    </location>
</feature>
<evidence type="ECO:0000313" key="5">
    <source>
        <dbReference type="Proteomes" id="UP001355206"/>
    </source>
</evidence>
<organism evidence="4 5">
    <name type="scientific">Methylobacterium oryzae</name>
    <dbReference type="NCBI Taxonomy" id="334852"/>
    <lineage>
        <taxon>Bacteria</taxon>
        <taxon>Pseudomonadati</taxon>
        <taxon>Pseudomonadota</taxon>
        <taxon>Alphaproteobacteria</taxon>
        <taxon>Hyphomicrobiales</taxon>
        <taxon>Methylobacteriaceae</taxon>
        <taxon>Methylobacterium</taxon>
    </lineage>
</organism>
<proteinExistence type="predicted"/>
<feature type="domain" description="SMP-30/Gluconolactonase/LRE-like region" evidence="3">
    <location>
        <begin position="51"/>
        <end position="303"/>
    </location>
</feature>
<dbReference type="InterPro" id="IPR005511">
    <property type="entry name" value="SMP-30"/>
</dbReference>
<evidence type="ECO:0000256" key="2">
    <source>
        <dbReference type="SAM" id="MobiDB-lite"/>
    </source>
</evidence>
<dbReference type="InterPro" id="IPR013658">
    <property type="entry name" value="SGL"/>
</dbReference>
<name>A0ABU7TQD3_9HYPH</name>
<dbReference type="InterPro" id="IPR011042">
    <property type="entry name" value="6-blade_b-propeller_TolB-like"/>
</dbReference>
<sequence>MIAEAASNLLRRPGPPEPVPHVDPPRASDPRFSAAVPHQARLVALYDQATFSEGPTWWPARDILVWSDIEGRRVLGWHPDGCVRVVIDATPFINGNTVDRDGNLIHCEHGNRRLSRTTPDGQYGPVVETYVGRRFNAPNDVVCAADGALWFTDPAYGLRQPKQGVLGESDLGHHSVYRFDPADGSLRRMADLGQPNGLAFAPDGRTLYVSDTSRTEGGDGHTIYAYPLRDDGGLDARRVFAEIEPGVPDGFRVDHRGWVWTSSEAGVQVFSAEGHRLGLIPTPQLCSNCCFGPGERRLFITATTHLYAIDLADG</sequence>
<dbReference type="PANTHER" id="PTHR47572">
    <property type="entry name" value="LIPOPROTEIN-RELATED"/>
    <property type="match status" value="1"/>
</dbReference>
<dbReference type="InterPro" id="IPR051262">
    <property type="entry name" value="SMP-30/CGR1_Lactonase"/>
</dbReference>
<dbReference type="EMBL" id="MLCA01000008">
    <property type="protein sequence ID" value="MEE7491925.1"/>
    <property type="molecule type" value="Genomic_DNA"/>
</dbReference>
<evidence type="ECO:0000259" key="3">
    <source>
        <dbReference type="Pfam" id="PF08450"/>
    </source>
</evidence>
<gene>
    <name evidence="4" type="ORF">MOTC310_16180</name>
</gene>
<dbReference type="RefSeq" id="WP_331291496.1">
    <property type="nucleotide sequence ID" value="NZ_MLBR01000004.1"/>
</dbReference>
<dbReference type="PRINTS" id="PR01790">
    <property type="entry name" value="SMP30FAMILY"/>
</dbReference>
<feature type="compositionally biased region" description="Pro residues" evidence="2">
    <location>
        <begin position="13"/>
        <end position="22"/>
    </location>
</feature>
<protein>
    <submittedName>
        <fullName evidence="4">Gluconolactonase</fullName>
    </submittedName>
</protein>